<feature type="non-terminal residue" evidence="5">
    <location>
        <position position="1"/>
    </location>
</feature>
<dbReference type="InterPro" id="IPR003890">
    <property type="entry name" value="MIF4G-like_typ-3"/>
</dbReference>
<dbReference type="Gene3D" id="1.25.40.180">
    <property type="match status" value="1"/>
</dbReference>
<accession>A0A0C9YEK5</accession>
<name>A0A0C9YEK5_9AGAM</name>
<gene>
    <name evidence="5" type="ORF">PISMIDRAFT_59880</name>
</gene>
<dbReference type="GO" id="GO:0016281">
    <property type="term" value="C:eukaryotic translation initiation factor 4F complex"/>
    <property type="evidence" value="ECO:0007669"/>
    <property type="project" value="TreeGrafter"/>
</dbReference>
<evidence type="ECO:0000256" key="2">
    <source>
        <dbReference type="ARBA" id="ARBA00022540"/>
    </source>
</evidence>
<keyword evidence="6" id="KW-1185">Reference proteome</keyword>
<dbReference type="OrthoDB" id="514777at2759"/>
<keyword evidence="3" id="KW-0648">Protein biosynthesis</keyword>
<proteinExistence type="inferred from homology"/>
<dbReference type="Proteomes" id="UP000054018">
    <property type="component" value="Unassembled WGS sequence"/>
</dbReference>
<dbReference type="InterPro" id="IPR016024">
    <property type="entry name" value="ARM-type_fold"/>
</dbReference>
<feature type="non-terminal residue" evidence="5">
    <location>
        <position position="107"/>
    </location>
</feature>
<evidence type="ECO:0000259" key="4">
    <source>
        <dbReference type="Pfam" id="PF02854"/>
    </source>
</evidence>
<dbReference type="AlphaFoldDB" id="A0A0C9YEK5"/>
<dbReference type="STRING" id="765257.A0A0C9YEK5"/>
<evidence type="ECO:0000256" key="3">
    <source>
        <dbReference type="ARBA" id="ARBA00022917"/>
    </source>
</evidence>
<dbReference type="GO" id="GO:0003743">
    <property type="term" value="F:translation initiation factor activity"/>
    <property type="evidence" value="ECO:0007669"/>
    <property type="project" value="UniProtKB-KW"/>
</dbReference>
<sequence length="107" mass="12422">YTQLCHEMMETISPKVQDDGIKDAEGKPITGGQLFCRYLLHWCREDFEHGWSKPHSDKYYVAQKAKHQGFSLIKFTGKLFKLPMLTECIMHECVKKLLGNVESSKEE</sequence>
<keyword evidence="2" id="KW-0396">Initiation factor</keyword>
<reference evidence="6" key="2">
    <citation type="submission" date="2015-01" db="EMBL/GenBank/DDBJ databases">
        <title>Evolutionary Origins and Diversification of the Mycorrhizal Mutualists.</title>
        <authorList>
            <consortium name="DOE Joint Genome Institute"/>
            <consortium name="Mycorrhizal Genomics Consortium"/>
            <person name="Kohler A."/>
            <person name="Kuo A."/>
            <person name="Nagy L.G."/>
            <person name="Floudas D."/>
            <person name="Copeland A."/>
            <person name="Barry K.W."/>
            <person name="Cichocki N."/>
            <person name="Veneault-Fourrey C."/>
            <person name="LaButti K."/>
            <person name="Lindquist E.A."/>
            <person name="Lipzen A."/>
            <person name="Lundell T."/>
            <person name="Morin E."/>
            <person name="Murat C."/>
            <person name="Riley R."/>
            <person name="Ohm R."/>
            <person name="Sun H."/>
            <person name="Tunlid A."/>
            <person name="Henrissat B."/>
            <person name="Grigoriev I.V."/>
            <person name="Hibbett D.S."/>
            <person name="Martin F."/>
        </authorList>
    </citation>
    <scope>NUCLEOTIDE SEQUENCE [LARGE SCALE GENOMIC DNA]</scope>
    <source>
        <strain evidence="6">441</strain>
    </source>
</reference>
<reference evidence="5 6" key="1">
    <citation type="submission" date="2014-04" db="EMBL/GenBank/DDBJ databases">
        <authorList>
            <consortium name="DOE Joint Genome Institute"/>
            <person name="Kuo A."/>
            <person name="Kohler A."/>
            <person name="Costa M.D."/>
            <person name="Nagy L.G."/>
            <person name="Floudas D."/>
            <person name="Copeland A."/>
            <person name="Barry K.W."/>
            <person name="Cichocki N."/>
            <person name="Veneault-Fourrey C."/>
            <person name="LaButti K."/>
            <person name="Lindquist E.A."/>
            <person name="Lipzen A."/>
            <person name="Lundell T."/>
            <person name="Morin E."/>
            <person name="Murat C."/>
            <person name="Sun H."/>
            <person name="Tunlid A."/>
            <person name="Henrissat B."/>
            <person name="Grigoriev I.V."/>
            <person name="Hibbett D.S."/>
            <person name="Martin F."/>
            <person name="Nordberg H.P."/>
            <person name="Cantor M.N."/>
            <person name="Hua S.X."/>
        </authorList>
    </citation>
    <scope>NUCLEOTIDE SEQUENCE [LARGE SCALE GENOMIC DNA]</scope>
    <source>
        <strain evidence="5 6">441</strain>
    </source>
</reference>
<dbReference type="HOGENOM" id="CLU_2216205_0_0_1"/>
<protein>
    <recommendedName>
        <fullName evidence="4">MIF4G domain-containing protein</fullName>
    </recommendedName>
</protein>
<dbReference type="GO" id="GO:0003729">
    <property type="term" value="F:mRNA binding"/>
    <property type="evidence" value="ECO:0007669"/>
    <property type="project" value="TreeGrafter"/>
</dbReference>
<organism evidence="5 6">
    <name type="scientific">Pisolithus microcarpus 441</name>
    <dbReference type="NCBI Taxonomy" id="765257"/>
    <lineage>
        <taxon>Eukaryota</taxon>
        <taxon>Fungi</taxon>
        <taxon>Dikarya</taxon>
        <taxon>Basidiomycota</taxon>
        <taxon>Agaricomycotina</taxon>
        <taxon>Agaricomycetes</taxon>
        <taxon>Agaricomycetidae</taxon>
        <taxon>Boletales</taxon>
        <taxon>Sclerodermatineae</taxon>
        <taxon>Pisolithaceae</taxon>
        <taxon>Pisolithus</taxon>
    </lineage>
</organism>
<dbReference type="SUPFAM" id="SSF48371">
    <property type="entry name" value="ARM repeat"/>
    <property type="match status" value="1"/>
</dbReference>
<dbReference type="PANTHER" id="PTHR23253:SF9">
    <property type="entry name" value="EUKARYOTIC TRANSLATION INITIATION FACTOR 4 GAMMA 2"/>
    <property type="match status" value="1"/>
</dbReference>
<evidence type="ECO:0000313" key="6">
    <source>
        <dbReference type="Proteomes" id="UP000054018"/>
    </source>
</evidence>
<evidence type="ECO:0000256" key="1">
    <source>
        <dbReference type="ARBA" id="ARBA00005775"/>
    </source>
</evidence>
<dbReference type="PANTHER" id="PTHR23253">
    <property type="entry name" value="EUKARYOTIC TRANSLATION INITIATION FACTOR 4 GAMMA"/>
    <property type="match status" value="1"/>
</dbReference>
<comment type="similarity">
    <text evidence="1">Belongs to the eukaryotic initiation factor 4G family.</text>
</comment>
<dbReference type="Pfam" id="PF02854">
    <property type="entry name" value="MIF4G"/>
    <property type="match status" value="1"/>
</dbReference>
<dbReference type="EMBL" id="KN833727">
    <property type="protein sequence ID" value="KIK23305.1"/>
    <property type="molecule type" value="Genomic_DNA"/>
</dbReference>
<evidence type="ECO:0000313" key="5">
    <source>
        <dbReference type="EMBL" id="KIK23305.1"/>
    </source>
</evidence>
<feature type="domain" description="MIF4G" evidence="4">
    <location>
        <begin position="1"/>
        <end position="102"/>
    </location>
</feature>